<dbReference type="OrthoDB" id="5402193at2"/>
<protein>
    <recommendedName>
        <fullName evidence="4">DUF4124 domain-containing protein</fullName>
    </recommendedName>
</protein>
<dbReference type="RefSeq" id="WP_053549214.1">
    <property type="nucleotide sequence ID" value="NZ_CP010802.1"/>
</dbReference>
<evidence type="ECO:0000256" key="1">
    <source>
        <dbReference type="SAM" id="MobiDB-lite"/>
    </source>
</evidence>
<evidence type="ECO:0000313" key="2">
    <source>
        <dbReference type="EMBL" id="ALC14966.1"/>
    </source>
</evidence>
<dbReference type="PATRIC" id="fig|1603606.3.peg.186"/>
<organism evidence="2 3">
    <name type="scientific">Desulfuromonas soudanensis</name>
    <dbReference type="NCBI Taxonomy" id="1603606"/>
    <lineage>
        <taxon>Bacteria</taxon>
        <taxon>Pseudomonadati</taxon>
        <taxon>Thermodesulfobacteriota</taxon>
        <taxon>Desulfuromonadia</taxon>
        <taxon>Desulfuromonadales</taxon>
        <taxon>Desulfuromonadaceae</taxon>
        <taxon>Desulfuromonas</taxon>
    </lineage>
</organism>
<feature type="compositionally biased region" description="Basic and acidic residues" evidence="1">
    <location>
        <begin position="68"/>
        <end position="78"/>
    </location>
</feature>
<feature type="region of interest" description="Disordered" evidence="1">
    <location>
        <begin position="63"/>
        <end position="89"/>
    </location>
</feature>
<proteinExistence type="predicted"/>
<keyword evidence="3" id="KW-1185">Reference proteome</keyword>
<name>A0A0M4CU36_9BACT</name>
<dbReference type="KEGG" id="des:DSOUD_0166"/>
<dbReference type="AlphaFoldDB" id="A0A0M4CU36"/>
<dbReference type="EMBL" id="CP010802">
    <property type="protein sequence ID" value="ALC14966.1"/>
    <property type="molecule type" value="Genomic_DNA"/>
</dbReference>
<evidence type="ECO:0000313" key="3">
    <source>
        <dbReference type="Proteomes" id="UP000057158"/>
    </source>
</evidence>
<dbReference type="STRING" id="1603606.DSOUD_0166"/>
<sequence>MFRLAKIFLWTLVFVALLLAMDQFFLRVPATVPAHVAVRQFYTDLRGRLGLLLGGERRTTVESVIEQSDSRPAPREARPAPPVPAEPTPRYLYVDGEGQLQFADTLKDVPSRYRSEARPLDQ</sequence>
<reference evidence="2 3" key="1">
    <citation type="submission" date="2015-07" db="EMBL/GenBank/DDBJ databases">
        <title>Isolation and Genomic Characterization of a Novel Halophilic Metal-Reducing Deltaproteobacterium from the Deep Subsurface.</title>
        <authorList>
            <person name="Badalamenti J.P."/>
            <person name="Summers Z.M."/>
            <person name="Gralnick J.A."/>
            <person name="Bond D.R."/>
        </authorList>
    </citation>
    <scope>NUCLEOTIDE SEQUENCE [LARGE SCALE GENOMIC DNA]</scope>
    <source>
        <strain evidence="2 3">WTL</strain>
    </source>
</reference>
<evidence type="ECO:0008006" key="4">
    <source>
        <dbReference type="Google" id="ProtNLM"/>
    </source>
</evidence>
<dbReference type="Proteomes" id="UP000057158">
    <property type="component" value="Chromosome"/>
</dbReference>
<accession>A0A0M4CU36</accession>
<gene>
    <name evidence="2" type="ORF">DSOUD_0166</name>
</gene>